<reference evidence="1 2" key="1">
    <citation type="submission" date="2016-11" db="EMBL/GenBank/DDBJ databases">
        <authorList>
            <person name="Jaros S."/>
            <person name="Januszkiewicz K."/>
            <person name="Wedrychowicz H."/>
        </authorList>
    </citation>
    <scope>NUCLEOTIDE SEQUENCE [LARGE SCALE GENOMIC DNA]</scope>
    <source>
        <strain evidence="1 2">CGMCC 1.7049</strain>
    </source>
</reference>
<dbReference type="InterPro" id="IPR036249">
    <property type="entry name" value="Thioredoxin-like_sf"/>
</dbReference>
<dbReference type="EMBL" id="FQWZ01000002">
    <property type="protein sequence ID" value="SHG72031.1"/>
    <property type="molecule type" value="Genomic_DNA"/>
</dbReference>
<dbReference type="OrthoDB" id="9800597at2"/>
<dbReference type="CDD" id="cd02980">
    <property type="entry name" value="TRX_Fd_family"/>
    <property type="match status" value="1"/>
</dbReference>
<sequence length="121" mass="13752">MNDDDQPVSDAVPSATPRAFYRHHVFFCTNVREPGERRSCGRHGAVEARDHAKQRIKEMKLAKPGSVRINNAGCMERCELGPCLVIYPQGTWYGYNSQQDVDEIIDRHVVGGEIVERLKLR</sequence>
<keyword evidence="2" id="KW-1185">Reference proteome</keyword>
<gene>
    <name evidence="1" type="ORF">SAMN04488068_1249</name>
</gene>
<accession>A0A1M5M437</accession>
<dbReference type="Proteomes" id="UP000199758">
    <property type="component" value="Unassembled WGS sequence"/>
</dbReference>
<dbReference type="AlphaFoldDB" id="A0A1M5M437"/>
<evidence type="ECO:0000313" key="2">
    <source>
        <dbReference type="Proteomes" id="UP000199758"/>
    </source>
</evidence>
<dbReference type="STRING" id="490188.SAMN04488068_1249"/>
<protein>
    <submittedName>
        <fullName evidence="1">(2Fe-2S) ferredoxin</fullName>
    </submittedName>
</protein>
<evidence type="ECO:0000313" key="1">
    <source>
        <dbReference type="EMBL" id="SHG72031.1"/>
    </source>
</evidence>
<dbReference type="RefSeq" id="WP_072895352.1">
    <property type="nucleotide sequence ID" value="NZ_FQWZ01000002.1"/>
</dbReference>
<proteinExistence type="predicted"/>
<dbReference type="SUPFAM" id="SSF52833">
    <property type="entry name" value="Thioredoxin-like"/>
    <property type="match status" value="1"/>
</dbReference>
<dbReference type="Gene3D" id="3.40.30.10">
    <property type="entry name" value="Glutaredoxin"/>
    <property type="match status" value="1"/>
</dbReference>
<organism evidence="1 2">
    <name type="scientific">Hydrocarboniphaga daqingensis</name>
    <dbReference type="NCBI Taxonomy" id="490188"/>
    <lineage>
        <taxon>Bacteria</taxon>
        <taxon>Pseudomonadati</taxon>
        <taxon>Pseudomonadota</taxon>
        <taxon>Gammaproteobacteria</taxon>
        <taxon>Nevskiales</taxon>
        <taxon>Nevskiaceae</taxon>
        <taxon>Hydrocarboniphaga</taxon>
    </lineage>
</organism>
<name>A0A1M5M437_9GAMM</name>